<reference evidence="2" key="1">
    <citation type="submission" date="2016-10" db="EMBL/GenBank/DDBJ databases">
        <title>Comparative genomics uncovers the prolific and rare metabolic potential of the cyanobacterial genus Moorea.</title>
        <authorList>
            <person name="Leao T."/>
            <person name="Castelao G."/>
            <person name="Korobeynikov A."/>
            <person name="Monroe E.A."/>
            <person name="Podell S."/>
            <person name="Glukhov E."/>
            <person name="Allen E."/>
            <person name="Gerwick W.H."/>
            <person name="Gerwick L."/>
        </authorList>
    </citation>
    <scope>NUCLEOTIDE SEQUENCE [LARGE SCALE GENOMIC DNA]</scope>
    <source>
        <strain evidence="2">PAL-8-15-08-1</strain>
    </source>
</reference>
<protein>
    <recommendedName>
        <fullName evidence="3">MSMEG_0570 family nitrogen starvation response protein</fullName>
    </recommendedName>
</protein>
<dbReference type="OrthoDB" id="195104at2"/>
<organism evidence="1 2">
    <name type="scientific">Moorena producens PAL-8-15-08-1</name>
    <dbReference type="NCBI Taxonomy" id="1458985"/>
    <lineage>
        <taxon>Bacteria</taxon>
        <taxon>Bacillati</taxon>
        <taxon>Cyanobacteriota</taxon>
        <taxon>Cyanophyceae</taxon>
        <taxon>Coleofasciculales</taxon>
        <taxon>Coleofasciculaceae</taxon>
        <taxon>Moorena</taxon>
    </lineage>
</organism>
<dbReference type="AlphaFoldDB" id="A0A1D8TTF6"/>
<accession>A0A1D8TTF6</accession>
<sequence>MPETNFQIQWPDGDQELCYSPSLVVKKYFNADQDYSLSEFVALSRTALQDGSDRVKAQFGFPCSKALGQLKIIEDKAKKYSNLSDPKVRLLKFIDVQPTE</sequence>
<dbReference type="STRING" id="1458985.BJP34_16650"/>
<dbReference type="RefSeq" id="WP_070393306.1">
    <property type="nucleotide sequence ID" value="NZ_CP017599.1"/>
</dbReference>
<dbReference type="EMBL" id="CP017599">
    <property type="protein sequence ID" value="AOX00855.1"/>
    <property type="molecule type" value="Genomic_DNA"/>
</dbReference>
<evidence type="ECO:0000313" key="1">
    <source>
        <dbReference type="EMBL" id="AOX00855.1"/>
    </source>
</evidence>
<proteinExistence type="predicted"/>
<gene>
    <name evidence="1" type="ORF">BJP34_16650</name>
</gene>
<dbReference type="Proteomes" id="UP000177870">
    <property type="component" value="Chromosome"/>
</dbReference>
<evidence type="ECO:0000313" key="2">
    <source>
        <dbReference type="Proteomes" id="UP000177870"/>
    </source>
</evidence>
<dbReference type="NCBIfam" id="TIGR04042">
    <property type="entry name" value="MSMEG_0570_fam"/>
    <property type="match status" value="1"/>
</dbReference>
<name>A0A1D8TTF6_9CYAN</name>
<dbReference type="KEGG" id="mpro:BJP34_16650"/>
<evidence type="ECO:0008006" key="3">
    <source>
        <dbReference type="Google" id="ProtNLM"/>
    </source>
</evidence>
<dbReference type="InterPro" id="IPR023846">
    <property type="entry name" value="CHP04042_MSMEG0570"/>
</dbReference>